<keyword evidence="3" id="KW-0349">Heme</keyword>
<keyword evidence="5" id="KW-0479">Metal-binding</keyword>
<dbReference type="EMBL" id="JACGCM010002404">
    <property type="protein sequence ID" value="KAF6140064.1"/>
    <property type="molecule type" value="Genomic_DNA"/>
</dbReference>
<keyword evidence="7" id="KW-0560">Oxidoreductase</keyword>
<evidence type="ECO:0000256" key="10">
    <source>
        <dbReference type="ARBA" id="ARBA00023136"/>
    </source>
</evidence>
<evidence type="ECO:0000256" key="4">
    <source>
        <dbReference type="ARBA" id="ARBA00022692"/>
    </source>
</evidence>
<sequence length="69" mass="7921">MLASLDMMLERWRHYKGKEIDVFEEFKVATADVISKTAFGSSYLEGEKIFENLTKLVTIIAAHTNGRRL</sequence>
<dbReference type="SUPFAM" id="SSF48264">
    <property type="entry name" value="Cytochrome P450"/>
    <property type="match status" value="1"/>
</dbReference>
<evidence type="ECO:0000256" key="9">
    <source>
        <dbReference type="ARBA" id="ARBA00023033"/>
    </source>
</evidence>
<dbReference type="PANTHER" id="PTHR24282:SF275">
    <property type="entry name" value="CYTOCHROME P450"/>
    <property type="match status" value="1"/>
</dbReference>
<comment type="similarity">
    <text evidence="2">Belongs to the cytochrome P450 family.</text>
</comment>
<gene>
    <name evidence="11" type="ORF">GIB67_001805</name>
</gene>
<name>A0A7J7LC19_9MAGN</name>
<evidence type="ECO:0000256" key="5">
    <source>
        <dbReference type="ARBA" id="ARBA00022723"/>
    </source>
</evidence>
<evidence type="ECO:0000256" key="6">
    <source>
        <dbReference type="ARBA" id="ARBA00022989"/>
    </source>
</evidence>
<evidence type="ECO:0000256" key="1">
    <source>
        <dbReference type="ARBA" id="ARBA00004370"/>
    </source>
</evidence>
<dbReference type="GO" id="GO:0005506">
    <property type="term" value="F:iron ion binding"/>
    <property type="evidence" value="ECO:0007669"/>
    <property type="project" value="InterPro"/>
</dbReference>
<dbReference type="GO" id="GO:0020037">
    <property type="term" value="F:heme binding"/>
    <property type="evidence" value="ECO:0007669"/>
    <property type="project" value="InterPro"/>
</dbReference>
<evidence type="ECO:0000256" key="3">
    <source>
        <dbReference type="ARBA" id="ARBA00022617"/>
    </source>
</evidence>
<dbReference type="GO" id="GO:0004497">
    <property type="term" value="F:monooxygenase activity"/>
    <property type="evidence" value="ECO:0007669"/>
    <property type="project" value="UniProtKB-KW"/>
</dbReference>
<dbReference type="AlphaFoldDB" id="A0A7J7LC19"/>
<dbReference type="Gene3D" id="1.20.120.990">
    <property type="entry name" value="Glycosyltransferase family 88, C-terminal domain"/>
    <property type="match status" value="1"/>
</dbReference>
<reference evidence="11 12" key="1">
    <citation type="journal article" date="2020" name="IScience">
        <title>Genome Sequencing of the Endangered Kingdonia uniflora (Circaeasteraceae, Ranunculales) Reveals Potential Mechanisms of Evolutionary Specialization.</title>
        <authorList>
            <person name="Sun Y."/>
            <person name="Deng T."/>
            <person name="Zhang A."/>
            <person name="Moore M.J."/>
            <person name="Landis J.B."/>
            <person name="Lin N."/>
            <person name="Zhang H."/>
            <person name="Zhang X."/>
            <person name="Huang J."/>
            <person name="Zhang X."/>
            <person name="Sun H."/>
            <person name="Wang H."/>
        </authorList>
    </citation>
    <scope>NUCLEOTIDE SEQUENCE [LARGE SCALE GENOMIC DNA]</scope>
    <source>
        <strain evidence="11">TB1705</strain>
        <tissue evidence="11">Leaf</tissue>
    </source>
</reference>
<dbReference type="PANTHER" id="PTHR24282">
    <property type="entry name" value="CYTOCHROME P450 FAMILY MEMBER"/>
    <property type="match status" value="1"/>
</dbReference>
<keyword evidence="9" id="KW-0503">Monooxygenase</keyword>
<keyword evidence="10" id="KW-0472">Membrane</keyword>
<keyword evidence="12" id="KW-1185">Reference proteome</keyword>
<evidence type="ECO:0000256" key="2">
    <source>
        <dbReference type="ARBA" id="ARBA00010617"/>
    </source>
</evidence>
<keyword evidence="6" id="KW-1133">Transmembrane helix</keyword>
<dbReference type="InterPro" id="IPR050665">
    <property type="entry name" value="Cytochrome_P450_Monooxygen"/>
</dbReference>
<evidence type="ECO:0000256" key="8">
    <source>
        <dbReference type="ARBA" id="ARBA00023004"/>
    </source>
</evidence>
<keyword evidence="8" id="KW-0408">Iron</keyword>
<evidence type="ECO:0000313" key="11">
    <source>
        <dbReference type="EMBL" id="KAF6140064.1"/>
    </source>
</evidence>
<dbReference type="Proteomes" id="UP000541444">
    <property type="component" value="Unassembled WGS sequence"/>
</dbReference>
<evidence type="ECO:0000313" key="12">
    <source>
        <dbReference type="Proteomes" id="UP000541444"/>
    </source>
</evidence>
<proteinExistence type="inferred from homology"/>
<accession>A0A7J7LC19</accession>
<dbReference type="GO" id="GO:0016705">
    <property type="term" value="F:oxidoreductase activity, acting on paired donors, with incorporation or reduction of molecular oxygen"/>
    <property type="evidence" value="ECO:0007669"/>
    <property type="project" value="InterPro"/>
</dbReference>
<comment type="subcellular location">
    <subcellularLocation>
        <location evidence="1">Membrane</location>
    </subcellularLocation>
</comment>
<dbReference type="OrthoDB" id="1470350at2759"/>
<comment type="caution">
    <text evidence="11">The sequence shown here is derived from an EMBL/GenBank/DDBJ whole genome shotgun (WGS) entry which is preliminary data.</text>
</comment>
<organism evidence="11 12">
    <name type="scientific">Kingdonia uniflora</name>
    <dbReference type="NCBI Taxonomy" id="39325"/>
    <lineage>
        <taxon>Eukaryota</taxon>
        <taxon>Viridiplantae</taxon>
        <taxon>Streptophyta</taxon>
        <taxon>Embryophyta</taxon>
        <taxon>Tracheophyta</taxon>
        <taxon>Spermatophyta</taxon>
        <taxon>Magnoliopsida</taxon>
        <taxon>Ranunculales</taxon>
        <taxon>Circaeasteraceae</taxon>
        <taxon>Kingdonia</taxon>
    </lineage>
</organism>
<evidence type="ECO:0000256" key="7">
    <source>
        <dbReference type="ARBA" id="ARBA00023002"/>
    </source>
</evidence>
<protein>
    <submittedName>
        <fullName evidence="11">Uncharacterized protein</fullName>
    </submittedName>
</protein>
<dbReference type="InterPro" id="IPR036396">
    <property type="entry name" value="Cyt_P450_sf"/>
</dbReference>
<keyword evidence="4" id="KW-0812">Transmembrane</keyword>
<dbReference type="GO" id="GO:0016020">
    <property type="term" value="C:membrane"/>
    <property type="evidence" value="ECO:0007669"/>
    <property type="project" value="UniProtKB-SubCell"/>
</dbReference>